<evidence type="ECO:0000256" key="7">
    <source>
        <dbReference type="ARBA" id="ARBA00023326"/>
    </source>
</evidence>
<evidence type="ECO:0000256" key="4">
    <source>
        <dbReference type="ARBA" id="ARBA00022729"/>
    </source>
</evidence>
<dbReference type="PANTHER" id="PTHR38050">
    <property type="match status" value="1"/>
</dbReference>
<proteinExistence type="predicted"/>
<keyword evidence="5" id="KW-0378">Hydrolase</keyword>
<protein>
    <submittedName>
        <fullName evidence="9">Unannotated protein</fullName>
    </submittedName>
</protein>
<keyword evidence="7" id="KW-0624">Polysaccharide degradation</keyword>
<name>A0A6J6YGJ7_9ZZZZ</name>
<dbReference type="Gene3D" id="3.40.50.1820">
    <property type="entry name" value="alpha/beta hydrolase"/>
    <property type="match status" value="1"/>
</dbReference>
<dbReference type="PANTHER" id="PTHR38050:SF2">
    <property type="entry name" value="FERULOYL ESTERASE C-RELATED"/>
    <property type="match status" value="1"/>
</dbReference>
<evidence type="ECO:0000256" key="5">
    <source>
        <dbReference type="ARBA" id="ARBA00022801"/>
    </source>
</evidence>
<dbReference type="InterPro" id="IPR043595">
    <property type="entry name" value="FaeB/C/D"/>
</dbReference>
<evidence type="ECO:0000256" key="2">
    <source>
        <dbReference type="ARBA" id="ARBA00022525"/>
    </source>
</evidence>
<evidence type="ECO:0000313" key="9">
    <source>
        <dbReference type="EMBL" id="CAB4807585.1"/>
    </source>
</evidence>
<dbReference type="GO" id="GO:0045493">
    <property type="term" value="P:xylan catabolic process"/>
    <property type="evidence" value="ECO:0007669"/>
    <property type="project" value="UniProtKB-KW"/>
</dbReference>
<dbReference type="EMBL" id="CAFAAH010000241">
    <property type="protein sequence ID" value="CAB4807585.1"/>
    <property type="molecule type" value="Genomic_DNA"/>
</dbReference>
<dbReference type="InterPro" id="IPR029058">
    <property type="entry name" value="AB_hydrolase_fold"/>
</dbReference>
<evidence type="ECO:0000256" key="3">
    <source>
        <dbReference type="ARBA" id="ARBA00022651"/>
    </source>
</evidence>
<reference evidence="9" key="1">
    <citation type="submission" date="2020-05" db="EMBL/GenBank/DDBJ databases">
        <authorList>
            <person name="Chiriac C."/>
            <person name="Salcher M."/>
            <person name="Ghai R."/>
            <person name="Kavagutti S V."/>
        </authorList>
    </citation>
    <scope>NUCLEOTIDE SEQUENCE</scope>
</reference>
<gene>
    <name evidence="9" type="ORF">UFOPK2996_01420</name>
</gene>
<evidence type="ECO:0000256" key="6">
    <source>
        <dbReference type="ARBA" id="ARBA00023277"/>
    </source>
</evidence>
<keyword evidence="6" id="KW-0119">Carbohydrate metabolism</keyword>
<dbReference type="GO" id="GO:0030600">
    <property type="term" value="F:feruloyl esterase activity"/>
    <property type="evidence" value="ECO:0007669"/>
    <property type="project" value="InterPro"/>
</dbReference>
<dbReference type="SUPFAM" id="SSF53474">
    <property type="entry name" value="alpha/beta-Hydrolases"/>
    <property type="match status" value="1"/>
</dbReference>
<dbReference type="AlphaFoldDB" id="A0A6J6YGJ7"/>
<dbReference type="GO" id="GO:0005576">
    <property type="term" value="C:extracellular region"/>
    <property type="evidence" value="ECO:0007669"/>
    <property type="project" value="UniProtKB-SubCell"/>
</dbReference>
<organism evidence="9">
    <name type="scientific">freshwater metagenome</name>
    <dbReference type="NCBI Taxonomy" id="449393"/>
    <lineage>
        <taxon>unclassified sequences</taxon>
        <taxon>metagenomes</taxon>
        <taxon>ecological metagenomes</taxon>
    </lineage>
</organism>
<keyword evidence="2" id="KW-0964">Secreted</keyword>
<keyword evidence="4" id="KW-0732">Signal</keyword>
<sequence length="352" mass="37339">MNRFISVSLVSLSLVAGVSAPAWGAPVNRHQAPIGVVKKGSPGCAIKNSAVDLATDAKIDLAVPNVAPELSTRWYYQHIPPQPDGIKPLPLVVDLHGYSEGATVHQGMSSLGKYGDKKGFITVTPQGQGVVPRWDTALKGSPDVAFIKAMISDVEKNLCIDTNRVFVTGLSNGAFMASTLACVLSKQIAAVAPVAGVQAPKGCRQSRAVPVVAFHGTDDGFVGYDGGVGDRARRLPAADGSGKTLEESGQLPKESSKGPSVPETMQAIARRNSCKAKQLQNRVSSDVTRIRFECSKGRDVVLYRVTGGGHTWPGSAFSTQIEAFVGKTTMTISANEIMWRFFVEHPLAKNAK</sequence>
<accession>A0A6J6YGJ7</accession>
<comment type="subcellular location">
    <subcellularLocation>
        <location evidence="1">Secreted</location>
    </subcellularLocation>
</comment>
<evidence type="ECO:0000256" key="1">
    <source>
        <dbReference type="ARBA" id="ARBA00004613"/>
    </source>
</evidence>
<evidence type="ECO:0000256" key="8">
    <source>
        <dbReference type="SAM" id="MobiDB-lite"/>
    </source>
</evidence>
<feature type="region of interest" description="Disordered" evidence="8">
    <location>
        <begin position="232"/>
        <end position="262"/>
    </location>
</feature>
<keyword evidence="3" id="KW-0858">Xylan degradation</keyword>